<evidence type="ECO:0000313" key="2">
    <source>
        <dbReference type="EMBL" id="CCE86134.1"/>
    </source>
</evidence>
<dbReference type="GO" id="GO:0008270">
    <property type="term" value="F:zinc ion binding"/>
    <property type="evidence" value="ECO:0007669"/>
    <property type="project" value="InterPro"/>
</dbReference>
<dbReference type="EMBL" id="FO082047">
    <property type="protein sequence ID" value="CCE86134.1"/>
    <property type="molecule type" value="Genomic_DNA"/>
</dbReference>
<name>G8Y2X3_PICSO</name>
<evidence type="ECO:0000259" key="1">
    <source>
        <dbReference type="PROSITE" id="PS50048"/>
    </source>
</evidence>
<accession>G8Y2X3</accession>
<dbReference type="PROSITE" id="PS00463">
    <property type="entry name" value="ZN2_CY6_FUNGAL_1"/>
    <property type="match status" value="1"/>
</dbReference>
<dbReference type="InterPro" id="IPR036864">
    <property type="entry name" value="Zn2-C6_fun-type_DNA-bd_sf"/>
</dbReference>
<dbReference type="InterPro" id="IPR053157">
    <property type="entry name" value="Sterol_Uptake_Regulator"/>
</dbReference>
<dbReference type="eggNOG" id="ENOG502R6NR">
    <property type="taxonomic scope" value="Eukaryota"/>
</dbReference>
<dbReference type="InterPro" id="IPR001138">
    <property type="entry name" value="Zn2Cys6_DnaBD"/>
</dbReference>
<dbReference type="PROSITE" id="PS50048">
    <property type="entry name" value="ZN2_CY6_FUNGAL_2"/>
    <property type="match status" value="1"/>
</dbReference>
<dbReference type="OMA" id="MINDIRE"/>
<dbReference type="PANTHER" id="PTHR47784">
    <property type="entry name" value="STEROL UPTAKE CONTROL PROTEIN 2"/>
    <property type="match status" value="1"/>
</dbReference>
<dbReference type="PANTHER" id="PTHR47784:SF5">
    <property type="entry name" value="STEROL UPTAKE CONTROL PROTEIN 2"/>
    <property type="match status" value="1"/>
</dbReference>
<protein>
    <submittedName>
        <fullName evidence="2">Piso0_005784 protein</fullName>
    </submittedName>
</protein>
<sequence>MTKDIRRVSKARSSGKRSRSGCLSCKRLKIKCNEARPTCEYCEHTGRVCTYAVVDKSTIDKRALVGSKGVKKNHLAEWQAMGSRSFAGQQKINQTSAIMGLSMIELKLLSFFNTHCVQLLSFGVELGVDHVWRHEVPKLFMGSEMLRNGIYSFAALNLWPRQNVYDPLDDMQITQSLKKGHGGSCGELMSKLTSVLVHRYDDNGVPQGSLLELTTNYFQQCIEENLRSITVCVAPGSEDAIIFSNKDRAAEVVTSCLLLFSYLCLHPHRIVPLVSFEPDTYGLDLISICLSFSKIFRGTFELLLDSQYRGIFTRMASLKNVTVMPNTFPLVEHLFRTLNDGYSSVISNDSEIDIRSPKMEEYQAIKHGARLLNMSLHHADTMRYPIPLFVWILLMDDPLCHLIKTKNHHALYLLYVYASLCCLSSFNLTGYESVFRDFVCWCHENMNLDETGTKLYYLSLSDDYELDFCTISPFKTFDLDEVYERVIGNQVKLNNSTRSIQLDFN</sequence>
<feature type="domain" description="Zn(2)-C6 fungal-type" evidence="1">
    <location>
        <begin position="21"/>
        <end position="51"/>
    </location>
</feature>
<dbReference type="GO" id="GO:0001228">
    <property type="term" value="F:DNA-binding transcription activator activity, RNA polymerase II-specific"/>
    <property type="evidence" value="ECO:0007669"/>
    <property type="project" value="TreeGrafter"/>
</dbReference>
<dbReference type="AlphaFoldDB" id="G8Y2X3"/>
<dbReference type="OrthoDB" id="3546279at2759"/>
<dbReference type="CDD" id="cd00067">
    <property type="entry name" value="GAL4"/>
    <property type="match status" value="1"/>
</dbReference>
<keyword evidence="3" id="KW-1185">Reference proteome</keyword>
<evidence type="ECO:0000313" key="3">
    <source>
        <dbReference type="Proteomes" id="UP000005222"/>
    </source>
</evidence>
<proteinExistence type="predicted"/>
<organism evidence="2 3">
    <name type="scientific">Pichia sorbitophila (strain ATCC MYA-4447 / BCRC 22081 / CBS 7064 / NBRC 10061 / NRRL Y-12695)</name>
    <name type="common">Hybrid yeast</name>
    <dbReference type="NCBI Taxonomy" id="559304"/>
    <lineage>
        <taxon>Eukaryota</taxon>
        <taxon>Fungi</taxon>
        <taxon>Dikarya</taxon>
        <taxon>Ascomycota</taxon>
        <taxon>Saccharomycotina</taxon>
        <taxon>Pichiomycetes</taxon>
        <taxon>Debaryomycetaceae</taxon>
        <taxon>Millerozyma</taxon>
    </lineage>
</organism>
<dbReference type="STRING" id="559304.G8Y2X3"/>
<dbReference type="Proteomes" id="UP000005222">
    <property type="component" value="Chromosome M"/>
</dbReference>
<dbReference type="SMART" id="SM00066">
    <property type="entry name" value="GAL4"/>
    <property type="match status" value="1"/>
</dbReference>
<dbReference type="SUPFAM" id="SSF57701">
    <property type="entry name" value="Zn2/Cys6 DNA-binding domain"/>
    <property type="match status" value="1"/>
</dbReference>
<dbReference type="Gene3D" id="4.10.240.10">
    <property type="entry name" value="Zn(2)-C6 fungal-type DNA-binding domain"/>
    <property type="match status" value="1"/>
</dbReference>
<reference evidence="2 3" key="1">
    <citation type="journal article" date="2012" name="G3 (Bethesda)">
        <title>Pichia sorbitophila, an interspecies yeast hybrid reveals early steps of genome resolution following polyploidization.</title>
        <authorList>
            <person name="Leh Louis V."/>
            <person name="Despons L."/>
            <person name="Friedrich A."/>
            <person name="Martin T."/>
            <person name="Durrens P."/>
            <person name="Casaregola S."/>
            <person name="Neuveglise C."/>
            <person name="Fairhead C."/>
            <person name="Marck C."/>
            <person name="Cruz J.A."/>
            <person name="Straub M.L."/>
            <person name="Kugler V."/>
            <person name="Sacerdot C."/>
            <person name="Uzunov Z."/>
            <person name="Thierry A."/>
            <person name="Weiss S."/>
            <person name="Bleykasten C."/>
            <person name="De Montigny J."/>
            <person name="Jacques N."/>
            <person name="Jung P."/>
            <person name="Lemaire M."/>
            <person name="Mallet S."/>
            <person name="Morel G."/>
            <person name="Richard G.F."/>
            <person name="Sarkar A."/>
            <person name="Savel G."/>
            <person name="Schacherer J."/>
            <person name="Seret M.L."/>
            <person name="Talla E."/>
            <person name="Samson G."/>
            <person name="Jubin C."/>
            <person name="Poulain J."/>
            <person name="Vacherie B."/>
            <person name="Barbe V."/>
            <person name="Pelletier E."/>
            <person name="Sherman D.J."/>
            <person name="Westhof E."/>
            <person name="Weissenbach J."/>
            <person name="Baret P.V."/>
            <person name="Wincker P."/>
            <person name="Gaillardin C."/>
            <person name="Dujon B."/>
            <person name="Souciet J.L."/>
        </authorList>
    </citation>
    <scope>NUCLEOTIDE SEQUENCE [LARGE SCALE GENOMIC DNA]</scope>
    <source>
        <strain evidence="3">ATCC MYA-4447 / BCRC 22081 / CBS 7064 / NBRC 10061 / NRRL Y-12695</strain>
    </source>
</reference>
<dbReference type="HOGENOM" id="CLU_034207_0_0_1"/>
<dbReference type="Pfam" id="PF00172">
    <property type="entry name" value="Zn_clus"/>
    <property type="match status" value="1"/>
</dbReference>
<gene>
    <name evidence="2" type="primary">Piso0_005784</name>
    <name evidence="2" type="ORF">GNLVRS01_PISO0M22276g</name>
</gene>
<dbReference type="InParanoid" id="G8Y2X3"/>